<evidence type="ECO:0000256" key="1">
    <source>
        <dbReference type="SAM" id="MobiDB-lite"/>
    </source>
</evidence>
<protein>
    <submittedName>
        <fullName evidence="2">Uncharacterized protein</fullName>
    </submittedName>
</protein>
<feature type="compositionally biased region" description="Polar residues" evidence="1">
    <location>
        <begin position="99"/>
        <end position="110"/>
    </location>
</feature>
<feature type="compositionally biased region" description="Gly residues" evidence="1">
    <location>
        <begin position="79"/>
        <end position="94"/>
    </location>
</feature>
<evidence type="ECO:0000313" key="2">
    <source>
        <dbReference type="EMBL" id="CAD9271421.1"/>
    </source>
</evidence>
<feature type="region of interest" description="Disordered" evidence="1">
    <location>
        <begin position="275"/>
        <end position="300"/>
    </location>
</feature>
<feature type="region of interest" description="Disordered" evidence="1">
    <location>
        <begin position="1"/>
        <end position="118"/>
    </location>
</feature>
<name>A0A7S1UL21_9STRA</name>
<sequence>MSDPPKRDKFASLAARQQQQQQAPPAAPPQPPPPQRATSPKRDKFASLAAKQKAAPATETATTSAVKPPKRDKFSSLQQGGGGGGGSTSTGGGKFAKLQQKQQETPSSDGASAAATAEAERLAVQKRKEALLGRIGQQRQVLKDMEKAEGMVWNLIHLAKETAEGLADLKPSPQQDDAEEASPDLSALSQNYRTTLSQIHGLLKPHAHLVKAYENHRIDEEEPENDDEEAVDAEKKKKKAQQETTSAAPNMYAARVEMRLALEKQQVLKALLELENQESSPTGANEAMSIQAVGEKRKRD</sequence>
<gene>
    <name evidence="2" type="ORF">GOCE00092_LOCUS326</name>
</gene>
<feature type="compositionally biased region" description="Low complexity" evidence="1">
    <location>
        <begin position="14"/>
        <end position="24"/>
    </location>
</feature>
<dbReference type="AlphaFoldDB" id="A0A7S1UL21"/>
<reference evidence="2" key="1">
    <citation type="submission" date="2021-01" db="EMBL/GenBank/DDBJ databases">
        <authorList>
            <person name="Corre E."/>
            <person name="Pelletier E."/>
            <person name="Niang G."/>
            <person name="Scheremetjew M."/>
            <person name="Finn R."/>
            <person name="Kale V."/>
            <person name="Holt S."/>
            <person name="Cochrane G."/>
            <person name="Meng A."/>
            <person name="Brown T."/>
            <person name="Cohen L."/>
        </authorList>
    </citation>
    <scope>NUCLEOTIDE SEQUENCE</scope>
    <source>
        <strain evidence="2">CCMP 410</strain>
    </source>
</reference>
<accession>A0A7S1UL21</accession>
<feature type="region of interest" description="Disordered" evidence="1">
    <location>
        <begin position="166"/>
        <end position="188"/>
    </location>
</feature>
<organism evidence="2">
    <name type="scientific">Grammatophora oceanica</name>
    <dbReference type="NCBI Taxonomy" id="210454"/>
    <lineage>
        <taxon>Eukaryota</taxon>
        <taxon>Sar</taxon>
        <taxon>Stramenopiles</taxon>
        <taxon>Ochrophyta</taxon>
        <taxon>Bacillariophyta</taxon>
        <taxon>Fragilariophyceae</taxon>
        <taxon>Fragilariophycidae</taxon>
        <taxon>Rhabdonematales</taxon>
        <taxon>Grammatophoraceae</taxon>
        <taxon>Grammatophora</taxon>
    </lineage>
</organism>
<dbReference type="EMBL" id="HBGK01000634">
    <property type="protein sequence ID" value="CAD9271421.1"/>
    <property type="molecule type" value="Transcribed_RNA"/>
</dbReference>
<feature type="compositionally biased region" description="Acidic residues" evidence="1">
    <location>
        <begin position="220"/>
        <end position="231"/>
    </location>
</feature>
<feature type="compositionally biased region" description="Pro residues" evidence="1">
    <location>
        <begin position="25"/>
        <end position="35"/>
    </location>
</feature>
<feature type="compositionally biased region" description="Basic and acidic residues" evidence="1">
    <location>
        <begin position="1"/>
        <end position="10"/>
    </location>
</feature>
<proteinExistence type="predicted"/>
<feature type="region of interest" description="Disordered" evidence="1">
    <location>
        <begin position="216"/>
        <end position="249"/>
    </location>
</feature>
<feature type="compositionally biased region" description="Low complexity" evidence="1">
    <location>
        <begin position="46"/>
        <end position="65"/>
    </location>
</feature>